<comment type="subcellular location">
    <subcellularLocation>
        <location evidence="15">Cell inner membrane</location>
        <topology evidence="15">Multi-pass membrane protein</topology>
    </subcellularLocation>
    <subcellularLocation>
        <location evidence="1">Cell membrane</location>
        <topology evidence="1">Multi-pass membrane protein</topology>
    </subcellularLocation>
</comment>
<dbReference type="InterPro" id="IPR011642">
    <property type="entry name" value="Gate_dom"/>
</dbReference>
<feature type="transmembrane region" description="Helical" evidence="15">
    <location>
        <begin position="283"/>
        <end position="304"/>
    </location>
</feature>
<dbReference type="GO" id="GO:0005886">
    <property type="term" value="C:plasma membrane"/>
    <property type="evidence" value="ECO:0007669"/>
    <property type="project" value="UniProtKB-SubCell"/>
</dbReference>
<evidence type="ECO:0000256" key="5">
    <source>
        <dbReference type="ARBA" id="ARBA00022692"/>
    </source>
</evidence>
<proteinExistence type="inferred from homology"/>
<dbReference type="Gene3D" id="3.40.50.300">
    <property type="entry name" value="P-loop containing nucleotide triphosphate hydrolases"/>
    <property type="match status" value="1"/>
</dbReference>
<evidence type="ECO:0000256" key="9">
    <source>
        <dbReference type="ARBA" id="ARBA00023065"/>
    </source>
</evidence>
<evidence type="ECO:0000256" key="2">
    <source>
        <dbReference type="ARBA" id="ARBA00022448"/>
    </source>
</evidence>
<accession>A0A5M6CQ26</accession>
<dbReference type="GO" id="GO:0005525">
    <property type="term" value="F:GTP binding"/>
    <property type="evidence" value="ECO:0007669"/>
    <property type="project" value="UniProtKB-KW"/>
</dbReference>
<dbReference type="RefSeq" id="WP_150031639.1">
    <property type="nucleotide sequence ID" value="NZ_VWSH01000001.1"/>
</dbReference>
<evidence type="ECO:0000256" key="13">
    <source>
        <dbReference type="PIRSR" id="PIRSR603373-1"/>
    </source>
</evidence>
<feature type="transmembrane region" description="Helical" evidence="15">
    <location>
        <begin position="514"/>
        <end position="534"/>
    </location>
</feature>
<organism evidence="17 18">
    <name type="scientific">Taibaiella lutea</name>
    <dbReference type="NCBI Taxonomy" id="2608001"/>
    <lineage>
        <taxon>Bacteria</taxon>
        <taxon>Pseudomonadati</taxon>
        <taxon>Bacteroidota</taxon>
        <taxon>Chitinophagia</taxon>
        <taxon>Chitinophagales</taxon>
        <taxon>Chitinophagaceae</taxon>
        <taxon>Taibaiella</taxon>
    </lineage>
</organism>
<feature type="binding site" evidence="14">
    <location>
        <position position="25"/>
    </location>
    <ligand>
        <name>Mg(2+)</name>
        <dbReference type="ChEBI" id="CHEBI:18420"/>
        <label>2</label>
    </ligand>
</feature>
<keyword evidence="18" id="KW-1185">Reference proteome</keyword>
<dbReference type="SUPFAM" id="SSF52540">
    <property type="entry name" value="P-loop containing nucleoside triphosphate hydrolases"/>
    <property type="match status" value="1"/>
</dbReference>
<dbReference type="InterPro" id="IPR003373">
    <property type="entry name" value="Fe2_transport_prot-B"/>
</dbReference>
<dbReference type="CDD" id="cd01879">
    <property type="entry name" value="FeoB"/>
    <property type="match status" value="1"/>
</dbReference>
<dbReference type="InterPro" id="IPR030389">
    <property type="entry name" value="G_FEOB_dom"/>
</dbReference>
<dbReference type="Pfam" id="PF07670">
    <property type="entry name" value="Gate"/>
    <property type="match status" value="2"/>
</dbReference>
<evidence type="ECO:0000256" key="12">
    <source>
        <dbReference type="NCBIfam" id="TIGR00437"/>
    </source>
</evidence>
<evidence type="ECO:0000313" key="17">
    <source>
        <dbReference type="EMBL" id="KAA5537063.1"/>
    </source>
</evidence>
<evidence type="ECO:0000256" key="4">
    <source>
        <dbReference type="ARBA" id="ARBA00022496"/>
    </source>
</evidence>
<keyword evidence="5 15" id="KW-0812">Transmembrane</keyword>
<comment type="caution">
    <text evidence="17">The sequence shown here is derived from an EMBL/GenBank/DDBJ whole genome shotgun (WGS) entry which is preliminary data.</text>
</comment>
<evidence type="ECO:0000256" key="11">
    <source>
        <dbReference type="ARBA" id="ARBA00023136"/>
    </source>
</evidence>
<keyword evidence="3" id="KW-1003">Cell membrane</keyword>
<dbReference type="Proteomes" id="UP000323632">
    <property type="component" value="Unassembled WGS sequence"/>
</dbReference>
<keyword evidence="9" id="KW-0406">Ion transport</keyword>
<dbReference type="PANTHER" id="PTHR43185">
    <property type="entry name" value="FERROUS IRON TRANSPORT PROTEIN B"/>
    <property type="match status" value="1"/>
</dbReference>
<feature type="transmembrane region" description="Helical" evidence="15">
    <location>
        <begin position="684"/>
        <end position="705"/>
    </location>
</feature>
<protein>
    <recommendedName>
        <fullName evidence="12 15">Ferrous iron transport protein B</fullName>
    </recommendedName>
</protein>
<feature type="transmembrane region" description="Helical" evidence="15">
    <location>
        <begin position="385"/>
        <end position="405"/>
    </location>
</feature>
<feature type="transmembrane region" description="Helical" evidence="15">
    <location>
        <begin position="417"/>
        <end position="444"/>
    </location>
</feature>
<dbReference type="InterPro" id="IPR006073">
    <property type="entry name" value="GTP-bd"/>
</dbReference>
<gene>
    <name evidence="17" type="primary">feoB</name>
    <name evidence="17" type="ORF">F0919_05150</name>
</gene>
<feature type="binding site" evidence="14">
    <location>
        <position position="22"/>
    </location>
    <ligand>
        <name>Mg(2+)</name>
        <dbReference type="ChEBI" id="CHEBI:18420"/>
        <label>1</label>
    </ligand>
</feature>
<keyword evidence="14" id="KW-0479">Metal-binding</keyword>
<name>A0A5M6CQ26_9BACT</name>
<comment type="function">
    <text evidence="15">Probable transporter of a GTP-driven Fe(2+) uptake system.</text>
</comment>
<feature type="binding site" evidence="14">
    <location>
        <position position="26"/>
    </location>
    <ligand>
        <name>Mg(2+)</name>
        <dbReference type="ChEBI" id="CHEBI:18420"/>
        <label>2</label>
    </ligand>
</feature>
<dbReference type="EMBL" id="VWSH01000001">
    <property type="protein sequence ID" value="KAA5537063.1"/>
    <property type="molecule type" value="Genomic_DNA"/>
</dbReference>
<evidence type="ECO:0000259" key="16">
    <source>
        <dbReference type="PROSITE" id="PS51711"/>
    </source>
</evidence>
<feature type="binding site" evidence="13">
    <location>
        <begin position="58"/>
        <end position="61"/>
    </location>
    <ligand>
        <name>GTP</name>
        <dbReference type="ChEBI" id="CHEBI:37565"/>
        <label>1</label>
    </ligand>
</feature>
<reference evidence="17 18" key="1">
    <citation type="submission" date="2019-09" db="EMBL/GenBank/DDBJ databases">
        <title>Genome sequence and assembly of Taibaiella sp.</title>
        <authorList>
            <person name="Chhetri G."/>
        </authorList>
    </citation>
    <scope>NUCLEOTIDE SEQUENCE [LARGE SCALE GENOMIC DNA]</scope>
    <source>
        <strain evidence="17 18">KVB11</strain>
    </source>
</reference>
<dbReference type="InterPro" id="IPR050860">
    <property type="entry name" value="FeoB_GTPase"/>
</dbReference>
<feature type="transmembrane region" description="Helical" evidence="15">
    <location>
        <begin position="339"/>
        <end position="364"/>
    </location>
</feature>
<evidence type="ECO:0000256" key="14">
    <source>
        <dbReference type="PIRSR" id="PIRSR603373-2"/>
    </source>
</evidence>
<dbReference type="NCBIfam" id="TIGR00437">
    <property type="entry name" value="feoB"/>
    <property type="match status" value="1"/>
</dbReference>
<evidence type="ECO:0000256" key="10">
    <source>
        <dbReference type="ARBA" id="ARBA00023134"/>
    </source>
</evidence>
<evidence type="ECO:0000256" key="1">
    <source>
        <dbReference type="ARBA" id="ARBA00004651"/>
    </source>
</evidence>
<dbReference type="GO" id="GO:0015093">
    <property type="term" value="F:ferrous iron transmembrane transporter activity"/>
    <property type="evidence" value="ECO:0007669"/>
    <property type="project" value="UniProtKB-UniRule"/>
</dbReference>
<dbReference type="Pfam" id="PF07664">
    <property type="entry name" value="FeoB_C"/>
    <property type="match status" value="1"/>
</dbReference>
<dbReference type="PRINTS" id="PR00326">
    <property type="entry name" value="GTP1OBG"/>
</dbReference>
<dbReference type="PANTHER" id="PTHR43185:SF1">
    <property type="entry name" value="FE(2+) TRANSPORTER FEOB"/>
    <property type="match status" value="1"/>
</dbReference>
<keyword evidence="7 15" id="KW-1133">Transmembrane helix</keyword>
<sequence>MSEIYKIALAGNPNSGKSSLFNALTGLNQKVGNFPGVTVDKKTGRSAISQSLDARIIDLPGTYSLYPKSADEYVAYEVLLNPKSKERPDLTLVVADASNLKRNLLFCSQIIDLKLPVIIVLSMMDIARTKGITVDVKGLEREMGVPVVVVNPRKNKGLNQLKKTILQMHASTFQPLVDFVPLQESANNLIQKVKRVTNIESNYGALHVASGIDNIEFITKEQHRQIKEAITSCDFHKGKIQAEEVMQRYERIGRIMQATVAEESPLKKQLFTEAVDKVLLHRVWGNVILLVVLFIMFQCVFWLAEYPMNWIEGSFAWLQGQVSHILPQAWWSDLLVNGLLAGIGGILVFVPQIALLFGIITLLEDSGYMARISFLTDRLMRSAGLNGRSVMPLISGMACAIPAVMAARTIENKKERLITILITPLMSCSARLPIYVILIALVIPSHTYLGFIKLQALVMMGLYLLGFFTALIVAKVMSILMKNKENSIFLMELPVYRAPRWKNALMVMYEKAKIFIFDAGKVILIIALILWALASYGPPGKMDAVEKHYTTIAAAQNDALTIIQSEQKATDKLEQSYAGLLGKTIEPVIRPLGYDWKMGIALISSFAAREVFVGTMATLYSVGDADETSVPLRQKMANEKRSDGSKVYTLATGVSLMIFYAFAMQCMSTIAIVKRETKTWKWPLIQMAYMTALAYLAAFITYQLLK</sequence>
<feature type="transmembrane region" description="Helical" evidence="15">
    <location>
        <begin position="456"/>
        <end position="481"/>
    </location>
</feature>
<feature type="binding site" evidence="13">
    <location>
        <begin position="11"/>
        <end position="18"/>
    </location>
    <ligand>
        <name>GTP</name>
        <dbReference type="ChEBI" id="CHEBI:37565"/>
        <label>1</label>
    </ligand>
</feature>
<keyword evidence="8 15" id="KW-0408">Iron</keyword>
<evidence type="ECO:0000256" key="6">
    <source>
        <dbReference type="ARBA" id="ARBA00022741"/>
    </source>
</evidence>
<evidence type="ECO:0000256" key="8">
    <source>
        <dbReference type="ARBA" id="ARBA00023004"/>
    </source>
</evidence>
<dbReference type="InterPro" id="IPR027417">
    <property type="entry name" value="P-loop_NTPase"/>
</dbReference>
<feature type="binding site" evidence="14">
    <location>
        <position position="23"/>
    </location>
    <ligand>
        <name>Mg(2+)</name>
        <dbReference type="ChEBI" id="CHEBI:18420"/>
        <label>2</label>
    </ligand>
</feature>
<evidence type="ECO:0000256" key="15">
    <source>
        <dbReference type="RuleBase" id="RU362098"/>
    </source>
</evidence>
<evidence type="ECO:0000256" key="3">
    <source>
        <dbReference type="ARBA" id="ARBA00022475"/>
    </source>
</evidence>
<dbReference type="PROSITE" id="PS51711">
    <property type="entry name" value="G_FEOB"/>
    <property type="match status" value="1"/>
</dbReference>
<keyword evidence="2 15" id="KW-0813">Transport</keyword>
<keyword evidence="11 15" id="KW-0472">Membrane</keyword>
<evidence type="ECO:0000313" key="18">
    <source>
        <dbReference type="Proteomes" id="UP000323632"/>
    </source>
</evidence>
<dbReference type="GO" id="GO:0046872">
    <property type="term" value="F:metal ion binding"/>
    <property type="evidence" value="ECO:0007669"/>
    <property type="project" value="UniProtKB-KW"/>
</dbReference>
<feature type="domain" description="FeoB-type G" evidence="16">
    <location>
        <begin position="4"/>
        <end position="171"/>
    </location>
</feature>
<dbReference type="Pfam" id="PF02421">
    <property type="entry name" value="FeoB_N"/>
    <property type="match status" value="1"/>
</dbReference>
<evidence type="ECO:0000256" key="7">
    <source>
        <dbReference type="ARBA" id="ARBA00022989"/>
    </source>
</evidence>
<keyword evidence="14" id="KW-0460">Magnesium</keyword>
<feature type="binding site" evidence="13">
    <location>
        <begin position="36"/>
        <end position="40"/>
    </location>
    <ligand>
        <name>GTP</name>
        <dbReference type="ChEBI" id="CHEBI:37565"/>
        <label>1</label>
    </ligand>
</feature>
<feature type="transmembrane region" description="Helical" evidence="15">
    <location>
        <begin position="647"/>
        <end position="672"/>
    </location>
</feature>
<keyword evidence="6 13" id="KW-0547">Nucleotide-binding</keyword>
<keyword evidence="10 13" id="KW-0342">GTP-binding</keyword>
<comment type="similarity">
    <text evidence="15">Belongs to the TRAFAC class TrmE-Era-EngA-EngB-Septin-like GTPase superfamily. FeoB GTPase (TC 9.A.8) family.</text>
</comment>
<dbReference type="AlphaFoldDB" id="A0A5M6CQ26"/>
<keyword evidence="4 15" id="KW-0410">Iron transport</keyword>
<dbReference type="InterPro" id="IPR011640">
    <property type="entry name" value="Fe2_transport_prot_B_C"/>
</dbReference>